<comment type="caution">
    <text evidence="2">The sequence shown here is derived from an EMBL/GenBank/DDBJ whole genome shotgun (WGS) entry which is preliminary data.</text>
</comment>
<dbReference type="RefSeq" id="WP_272749064.1">
    <property type="nucleotide sequence ID" value="NZ_JAQQKX010000013.1"/>
</dbReference>
<organism evidence="2 3">
    <name type="scientific">Asticcacaulis aquaticus</name>
    <dbReference type="NCBI Taxonomy" id="2984212"/>
    <lineage>
        <taxon>Bacteria</taxon>
        <taxon>Pseudomonadati</taxon>
        <taxon>Pseudomonadota</taxon>
        <taxon>Alphaproteobacteria</taxon>
        <taxon>Caulobacterales</taxon>
        <taxon>Caulobacteraceae</taxon>
        <taxon>Asticcacaulis</taxon>
    </lineage>
</organism>
<accession>A0ABT5HXC5</accession>
<feature type="signal peptide" evidence="1">
    <location>
        <begin position="1"/>
        <end position="19"/>
    </location>
</feature>
<name>A0ABT5HXC5_9CAUL</name>
<dbReference type="EMBL" id="JAQQKX010000013">
    <property type="protein sequence ID" value="MDC7684593.1"/>
    <property type="molecule type" value="Genomic_DNA"/>
</dbReference>
<keyword evidence="1" id="KW-0732">Signal</keyword>
<proteinExistence type="predicted"/>
<keyword evidence="3" id="KW-1185">Reference proteome</keyword>
<dbReference type="Proteomes" id="UP001214854">
    <property type="component" value="Unassembled WGS sequence"/>
</dbReference>
<evidence type="ECO:0000256" key="1">
    <source>
        <dbReference type="SAM" id="SignalP"/>
    </source>
</evidence>
<sequence>MRTLPLIAAALLIATPIAAQESKTVAKTPAASDDTKEQTAKVQAVLADFDKKVMAGFQGEDKLLAAMQADLKAIETQKDPKARAAAITAYQKKYADSYRNALKKGGADIGSLASVLSQILGGRTFKVVDGTHLVAVTDNGETPPAPPPAPAKQTITLGSSDFTFSQSGSCAGIRDSDSSYANFRVRTYTWAGVAGGCEEKGTLNYIFAVVDGLNPTARVKFDLTAEASAAAAGGAAWSKGISSMTVFGGPTPLVRSLTIDVVAAVMWAAEDDGEVQNAVMTVTAGRNRGLMIQGQSISRANAVGLAAGTESSSSVKIQEASVVANP</sequence>
<reference evidence="2 3" key="1">
    <citation type="submission" date="2023-01" db="EMBL/GenBank/DDBJ databases">
        <title>Novel species of the genus Asticcacaulis isolated from rivers.</title>
        <authorList>
            <person name="Lu H."/>
        </authorList>
    </citation>
    <scope>NUCLEOTIDE SEQUENCE [LARGE SCALE GENOMIC DNA]</scope>
    <source>
        <strain evidence="2 3">BYS171W</strain>
    </source>
</reference>
<evidence type="ECO:0000313" key="2">
    <source>
        <dbReference type="EMBL" id="MDC7684593.1"/>
    </source>
</evidence>
<gene>
    <name evidence="2" type="ORF">PQU92_15010</name>
</gene>
<evidence type="ECO:0000313" key="3">
    <source>
        <dbReference type="Proteomes" id="UP001214854"/>
    </source>
</evidence>
<feature type="chain" id="PRO_5045917844" evidence="1">
    <location>
        <begin position="20"/>
        <end position="326"/>
    </location>
</feature>
<protein>
    <submittedName>
        <fullName evidence="2">Uncharacterized protein</fullName>
    </submittedName>
</protein>